<evidence type="ECO:0000313" key="4">
    <source>
        <dbReference type="Proteomes" id="UP000543556"/>
    </source>
</evidence>
<name>A0A7Y7M0U3_9MICC</name>
<dbReference type="CDD" id="cd05233">
    <property type="entry name" value="SDR_c"/>
    <property type="match status" value="1"/>
</dbReference>
<dbReference type="PRINTS" id="PR00081">
    <property type="entry name" value="GDHRDH"/>
</dbReference>
<dbReference type="NCBIfam" id="NF005559">
    <property type="entry name" value="PRK07231.1"/>
    <property type="match status" value="1"/>
</dbReference>
<keyword evidence="2" id="KW-0560">Oxidoreductase</keyword>
<organism evidence="3 4">
    <name type="scientific">Arthrobacter wenxiniae</name>
    <dbReference type="NCBI Taxonomy" id="2713570"/>
    <lineage>
        <taxon>Bacteria</taxon>
        <taxon>Bacillati</taxon>
        <taxon>Actinomycetota</taxon>
        <taxon>Actinomycetes</taxon>
        <taxon>Micrococcales</taxon>
        <taxon>Micrococcaceae</taxon>
        <taxon>Arthrobacter</taxon>
    </lineage>
</organism>
<evidence type="ECO:0000313" key="3">
    <source>
        <dbReference type="EMBL" id="NVM96399.1"/>
    </source>
</evidence>
<dbReference type="InterPro" id="IPR002347">
    <property type="entry name" value="SDR_fam"/>
</dbReference>
<protein>
    <submittedName>
        <fullName evidence="3">SDR family oxidoreductase</fullName>
    </submittedName>
</protein>
<dbReference type="PROSITE" id="PS00061">
    <property type="entry name" value="ADH_SHORT"/>
    <property type="match status" value="1"/>
</dbReference>
<dbReference type="GO" id="GO:0016491">
    <property type="term" value="F:oxidoreductase activity"/>
    <property type="evidence" value="ECO:0007669"/>
    <property type="project" value="UniProtKB-KW"/>
</dbReference>
<comment type="caution">
    <text evidence="3">The sequence shown here is derived from an EMBL/GenBank/DDBJ whole genome shotgun (WGS) entry which is preliminary data.</text>
</comment>
<dbReference type="FunFam" id="3.40.50.720:FF:000084">
    <property type="entry name" value="Short-chain dehydrogenase reductase"/>
    <property type="match status" value="1"/>
</dbReference>
<keyword evidence="4" id="KW-1185">Reference proteome</keyword>
<accession>A0A7Y7M0U3</accession>
<gene>
    <name evidence="3" type="ORF">G6034_16080</name>
</gene>
<dbReference type="Proteomes" id="UP000543556">
    <property type="component" value="Unassembled WGS sequence"/>
</dbReference>
<dbReference type="PANTHER" id="PTHR43943:SF2">
    <property type="entry name" value="DEHYDROGENASE_REDUCTASE 4"/>
    <property type="match status" value="1"/>
</dbReference>
<evidence type="ECO:0000256" key="2">
    <source>
        <dbReference type="ARBA" id="ARBA00023002"/>
    </source>
</evidence>
<reference evidence="3 4" key="1">
    <citation type="submission" date="2020-02" db="EMBL/GenBank/DDBJ databases">
        <title>Genome sequence of strain AETb3-4.</title>
        <authorList>
            <person name="Gao J."/>
            <person name="Zhang X."/>
        </authorList>
    </citation>
    <scope>NUCLEOTIDE SEQUENCE [LARGE SCALE GENOMIC DNA]</scope>
    <source>
        <strain evidence="3 4">AETb3-4</strain>
    </source>
</reference>
<evidence type="ECO:0000256" key="1">
    <source>
        <dbReference type="ARBA" id="ARBA00006484"/>
    </source>
</evidence>
<dbReference type="RefSeq" id="WP_176636118.1">
    <property type="nucleotide sequence ID" value="NZ_JAAMFM010000030.1"/>
</dbReference>
<dbReference type="PANTHER" id="PTHR43943">
    <property type="entry name" value="DEHYDROGENASE/REDUCTASE (SDR FAMILY) MEMBER 4"/>
    <property type="match status" value="1"/>
</dbReference>
<dbReference type="InterPro" id="IPR020904">
    <property type="entry name" value="Sc_DH/Rdtase_CS"/>
</dbReference>
<dbReference type="PRINTS" id="PR00080">
    <property type="entry name" value="SDRFAMILY"/>
</dbReference>
<dbReference type="EMBL" id="JAAMFM010000030">
    <property type="protein sequence ID" value="NVM96399.1"/>
    <property type="molecule type" value="Genomic_DNA"/>
</dbReference>
<dbReference type="SUPFAM" id="SSF51735">
    <property type="entry name" value="NAD(P)-binding Rossmann-fold domains"/>
    <property type="match status" value="1"/>
</dbReference>
<sequence length="257" mass="26096">MGADCRRLVGKTAIVTGASRGIGLAIALRLAAEGARVAITARGAQQLGEAAAAFPPGSVVTFAGHADDPAHRAAVMDGVVRLWGGLDILVNNAGINPAYGPLESVDMGAARKILEVNVLSTLAWTQAALAHPGLNFRGRRGNVVNVSSVSGDVPAPGLGLYGISKAAVSHLSRTLAIELAPEIRVNAVAPAVVKTNFARALYEGREESVAAAYPLKRLGTPDDVASAVAFLASPDADWVTGQVLTLDGGLLNAGGLG</sequence>
<dbReference type="AlphaFoldDB" id="A0A7Y7M0U3"/>
<comment type="similarity">
    <text evidence="1">Belongs to the short-chain dehydrogenases/reductases (SDR) family.</text>
</comment>
<dbReference type="Pfam" id="PF13561">
    <property type="entry name" value="adh_short_C2"/>
    <property type="match status" value="1"/>
</dbReference>
<dbReference type="Gene3D" id="3.40.50.720">
    <property type="entry name" value="NAD(P)-binding Rossmann-like Domain"/>
    <property type="match status" value="1"/>
</dbReference>
<proteinExistence type="inferred from homology"/>
<dbReference type="InterPro" id="IPR036291">
    <property type="entry name" value="NAD(P)-bd_dom_sf"/>
</dbReference>